<evidence type="ECO:0000256" key="4">
    <source>
        <dbReference type="ARBA" id="ARBA00022452"/>
    </source>
</evidence>
<proteinExistence type="inferred from homology"/>
<dbReference type="Pfam" id="PF02321">
    <property type="entry name" value="OEP"/>
    <property type="match status" value="1"/>
</dbReference>
<evidence type="ECO:0000256" key="1">
    <source>
        <dbReference type="ARBA" id="ARBA00004442"/>
    </source>
</evidence>
<keyword evidence="5" id="KW-0812">Transmembrane</keyword>
<keyword evidence="10" id="KW-1185">Reference proteome</keyword>
<comment type="subcellular location">
    <subcellularLocation>
        <location evidence="1">Cell outer membrane</location>
    </subcellularLocation>
</comment>
<comment type="caution">
    <text evidence="9">The sequence shown here is derived from an EMBL/GenBank/DDBJ whole genome shotgun (WGS) entry which is preliminary data.</text>
</comment>
<organism evidence="9 10">
    <name type="scientific">Geofilum rubicundum JCM 15548</name>
    <dbReference type="NCBI Taxonomy" id="1236989"/>
    <lineage>
        <taxon>Bacteria</taxon>
        <taxon>Pseudomonadati</taxon>
        <taxon>Bacteroidota</taxon>
        <taxon>Bacteroidia</taxon>
        <taxon>Marinilabiliales</taxon>
        <taxon>Marinilabiliaceae</taxon>
        <taxon>Geofilum</taxon>
    </lineage>
</organism>
<gene>
    <name evidence="9" type="ORF">JCM15548_13718</name>
</gene>
<dbReference type="GO" id="GO:0015562">
    <property type="term" value="F:efflux transmembrane transporter activity"/>
    <property type="evidence" value="ECO:0007669"/>
    <property type="project" value="InterPro"/>
</dbReference>
<keyword evidence="6" id="KW-0472">Membrane</keyword>
<dbReference type="AlphaFoldDB" id="A0A0E9M2N1"/>
<feature type="coiled-coil region" evidence="8">
    <location>
        <begin position="151"/>
        <end position="209"/>
    </location>
</feature>
<keyword evidence="4" id="KW-1134">Transmembrane beta strand</keyword>
<sequence>MADYWAYRSFKADLLPSVNLQATPLAYSNASQLRYNSENQSDEFIRTENLHSALNLNVSQKVAATGGTFFVQSELGRIENYGINDYTQYSSRPFRIGYQQDLFGFNAMKWQRKIEPLLFEKAKQEYLLSTENMHITTINYFFGLVSAYIQMEMAQTNIKNTENLLEVAHRRFELGTVSREELLDLRLSNNNAQINLQQAGLNFREAKENLLNFLMLPVDTELETVIPENTPVTEVDVQLVLEKAIDNNPEILQLEQNILESQRNVEQANKARHFQAGVDVSYGISKDDGNYLESGQLKDVYSPEFEDYQQLSLGINIPILDWGRKKGQYEMAKSRHEIVQVAGRQSLQQFKQNAVTRAIAFNIQKSRVESAALSDTLANESYELTMTRFSAGQADVLRLTSSQNAKDNARLQYINALANYWNYYFILRQLTLFDFESNNNIEFDEDKVLGL</sequence>
<keyword evidence="7" id="KW-0998">Cell outer membrane</keyword>
<dbReference type="GO" id="GO:0009279">
    <property type="term" value="C:cell outer membrane"/>
    <property type="evidence" value="ECO:0007669"/>
    <property type="project" value="UniProtKB-SubCell"/>
</dbReference>
<dbReference type="SUPFAM" id="SSF56954">
    <property type="entry name" value="Outer membrane efflux proteins (OEP)"/>
    <property type="match status" value="1"/>
</dbReference>
<accession>A0A0E9M2N1</accession>
<keyword evidence="8" id="KW-0175">Coiled coil</keyword>
<evidence type="ECO:0000256" key="2">
    <source>
        <dbReference type="ARBA" id="ARBA00007613"/>
    </source>
</evidence>
<dbReference type="RefSeq" id="WP_062127427.1">
    <property type="nucleotide sequence ID" value="NZ_BAZW01000045.1"/>
</dbReference>
<protein>
    <submittedName>
        <fullName evidence="9">Outer membrane protein TolC</fullName>
    </submittedName>
</protein>
<dbReference type="Proteomes" id="UP000032900">
    <property type="component" value="Unassembled WGS sequence"/>
</dbReference>
<keyword evidence="3" id="KW-0813">Transport</keyword>
<name>A0A0E9M2N1_9BACT</name>
<evidence type="ECO:0000313" key="9">
    <source>
        <dbReference type="EMBL" id="GAO31365.1"/>
    </source>
</evidence>
<dbReference type="STRING" id="1236989.JCM15548_13718"/>
<evidence type="ECO:0000256" key="6">
    <source>
        <dbReference type="ARBA" id="ARBA00023136"/>
    </source>
</evidence>
<reference evidence="9 10" key="1">
    <citation type="journal article" date="2015" name="Microbes Environ.">
        <title>Distribution and evolution of nitrogen fixation genes in the phylum bacteroidetes.</title>
        <authorList>
            <person name="Inoue J."/>
            <person name="Oshima K."/>
            <person name="Suda W."/>
            <person name="Sakamoto M."/>
            <person name="Iino T."/>
            <person name="Noda S."/>
            <person name="Hongoh Y."/>
            <person name="Hattori M."/>
            <person name="Ohkuma M."/>
        </authorList>
    </citation>
    <scope>NUCLEOTIDE SEQUENCE [LARGE SCALE GENOMIC DNA]</scope>
    <source>
        <strain evidence="9">JCM 15548</strain>
    </source>
</reference>
<dbReference type="Gene3D" id="1.20.1600.10">
    <property type="entry name" value="Outer membrane efflux proteins (OEP)"/>
    <property type="match status" value="1"/>
</dbReference>
<evidence type="ECO:0000313" key="10">
    <source>
        <dbReference type="Proteomes" id="UP000032900"/>
    </source>
</evidence>
<dbReference type="EMBL" id="BAZW01000045">
    <property type="protein sequence ID" value="GAO31365.1"/>
    <property type="molecule type" value="Genomic_DNA"/>
</dbReference>
<evidence type="ECO:0000256" key="3">
    <source>
        <dbReference type="ARBA" id="ARBA00022448"/>
    </source>
</evidence>
<dbReference type="InterPro" id="IPR003423">
    <property type="entry name" value="OMP_efflux"/>
</dbReference>
<dbReference type="PANTHER" id="PTHR30026:SF20">
    <property type="entry name" value="OUTER MEMBRANE PROTEIN TOLC"/>
    <property type="match status" value="1"/>
</dbReference>
<comment type="similarity">
    <text evidence="2">Belongs to the outer membrane factor (OMF) (TC 1.B.17) family.</text>
</comment>
<dbReference type="InterPro" id="IPR051906">
    <property type="entry name" value="TolC-like"/>
</dbReference>
<evidence type="ECO:0000256" key="5">
    <source>
        <dbReference type="ARBA" id="ARBA00022692"/>
    </source>
</evidence>
<evidence type="ECO:0000256" key="7">
    <source>
        <dbReference type="ARBA" id="ARBA00023237"/>
    </source>
</evidence>
<evidence type="ECO:0000256" key="8">
    <source>
        <dbReference type="SAM" id="Coils"/>
    </source>
</evidence>
<dbReference type="PANTHER" id="PTHR30026">
    <property type="entry name" value="OUTER MEMBRANE PROTEIN TOLC"/>
    <property type="match status" value="1"/>
</dbReference>
<dbReference type="GO" id="GO:1990281">
    <property type="term" value="C:efflux pump complex"/>
    <property type="evidence" value="ECO:0007669"/>
    <property type="project" value="TreeGrafter"/>
</dbReference>
<dbReference type="GO" id="GO:0015288">
    <property type="term" value="F:porin activity"/>
    <property type="evidence" value="ECO:0007669"/>
    <property type="project" value="TreeGrafter"/>
</dbReference>